<organism evidence="1 2">
    <name type="scientific">Hygrophoropsis aurantiaca</name>
    <dbReference type="NCBI Taxonomy" id="72124"/>
    <lineage>
        <taxon>Eukaryota</taxon>
        <taxon>Fungi</taxon>
        <taxon>Dikarya</taxon>
        <taxon>Basidiomycota</taxon>
        <taxon>Agaricomycotina</taxon>
        <taxon>Agaricomycetes</taxon>
        <taxon>Agaricomycetidae</taxon>
        <taxon>Boletales</taxon>
        <taxon>Coniophorineae</taxon>
        <taxon>Hygrophoropsidaceae</taxon>
        <taxon>Hygrophoropsis</taxon>
    </lineage>
</organism>
<gene>
    <name evidence="1" type="ORF">BJ138DRAFT_1019753</name>
</gene>
<feature type="non-terminal residue" evidence="1">
    <location>
        <position position="1"/>
    </location>
</feature>
<dbReference type="EMBL" id="MU268656">
    <property type="protein sequence ID" value="KAH7903999.1"/>
    <property type="molecule type" value="Genomic_DNA"/>
</dbReference>
<evidence type="ECO:0000313" key="2">
    <source>
        <dbReference type="Proteomes" id="UP000790377"/>
    </source>
</evidence>
<sequence>RIYYHQIARFNYTTYDVRRAQDVINPRTPHCNIMILNNINNEASHYRYAKVLGVHHANIVFAGSGSDTHRMDFLFVRWYECIELGSWEMQTLDRVRFKPLDCDDAFGFISPDDILRSIHIIPCFSRGMRHEDGVGISLLAGDCNDWHEYYVNR</sequence>
<dbReference type="Proteomes" id="UP000790377">
    <property type="component" value="Unassembled WGS sequence"/>
</dbReference>
<protein>
    <submittedName>
        <fullName evidence="1">Uncharacterized protein</fullName>
    </submittedName>
</protein>
<name>A0ACB7ZS67_9AGAM</name>
<accession>A0ACB7ZS67</accession>
<evidence type="ECO:0000313" key="1">
    <source>
        <dbReference type="EMBL" id="KAH7903999.1"/>
    </source>
</evidence>
<reference evidence="1" key="1">
    <citation type="journal article" date="2021" name="New Phytol.">
        <title>Evolutionary innovations through gain and loss of genes in the ectomycorrhizal Boletales.</title>
        <authorList>
            <person name="Wu G."/>
            <person name="Miyauchi S."/>
            <person name="Morin E."/>
            <person name="Kuo A."/>
            <person name="Drula E."/>
            <person name="Varga T."/>
            <person name="Kohler A."/>
            <person name="Feng B."/>
            <person name="Cao Y."/>
            <person name="Lipzen A."/>
            <person name="Daum C."/>
            <person name="Hundley H."/>
            <person name="Pangilinan J."/>
            <person name="Johnson J."/>
            <person name="Barry K."/>
            <person name="LaButti K."/>
            <person name="Ng V."/>
            <person name="Ahrendt S."/>
            <person name="Min B."/>
            <person name="Choi I.G."/>
            <person name="Park H."/>
            <person name="Plett J.M."/>
            <person name="Magnuson J."/>
            <person name="Spatafora J.W."/>
            <person name="Nagy L.G."/>
            <person name="Henrissat B."/>
            <person name="Grigoriev I.V."/>
            <person name="Yang Z.L."/>
            <person name="Xu J."/>
            <person name="Martin F.M."/>
        </authorList>
    </citation>
    <scope>NUCLEOTIDE SEQUENCE</scope>
    <source>
        <strain evidence="1">ATCC 28755</strain>
    </source>
</reference>
<proteinExistence type="predicted"/>
<keyword evidence="2" id="KW-1185">Reference proteome</keyword>
<comment type="caution">
    <text evidence="1">The sequence shown here is derived from an EMBL/GenBank/DDBJ whole genome shotgun (WGS) entry which is preliminary data.</text>
</comment>